<evidence type="ECO:0000313" key="3">
    <source>
        <dbReference type="Proteomes" id="UP000636800"/>
    </source>
</evidence>
<dbReference type="Proteomes" id="UP000639772">
    <property type="component" value="Unassembled WGS sequence"/>
</dbReference>
<proteinExistence type="predicted"/>
<dbReference type="EMBL" id="JADCNM010000575">
    <property type="protein sequence ID" value="KAG0446480.1"/>
    <property type="molecule type" value="Genomic_DNA"/>
</dbReference>
<gene>
    <name evidence="2" type="ORF">HPP92_028811</name>
    <name evidence="1" type="ORF">HPP92_028822</name>
</gene>
<organism evidence="1 4">
    <name type="scientific">Vanilla planifolia</name>
    <name type="common">Vanilla</name>
    <dbReference type="NCBI Taxonomy" id="51239"/>
    <lineage>
        <taxon>Eukaryota</taxon>
        <taxon>Viridiplantae</taxon>
        <taxon>Streptophyta</taxon>
        <taxon>Embryophyta</taxon>
        <taxon>Tracheophyta</taxon>
        <taxon>Spermatophyta</taxon>
        <taxon>Magnoliopsida</taxon>
        <taxon>Liliopsida</taxon>
        <taxon>Asparagales</taxon>
        <taxon>Orchidaceae</taxon>
        <taxon>Vanilloideae</taxon>
        <taxon>Vanilleae</taxon>
        <taxon>Vanilla</taxon>
    </lineage>
</organism>
<evidence type="ECO:0000313" key="2">
    <source>
        <dbReference type="EMBL" id="KAG0446494.1"/>
    </source>
</evidence>
<reference evidence="3 4" key="1">
    <citation type="journal article" date="2020" name="Nat. Food">
        <title>A phased Vanilla planifolia genome enables genetic improvement of flavour and production.</title>
        <authorList>
            <person name="Hasing T."/>
            <person name="Tang H."/>
            <person name="Brym M."/>
            <person name="Khazi F."/>
            <person name="Huang T."/>
            <person name="Chambers A.H."/>
        </authorList>
    </citation>
    <scope>NUCLEOTIDE SEQUENCE [LARGE SCALE GENOMIC DNA]</scope>
    <source>
        <tissue evidence="1">Leaf</tissue>
    </source>
</reference>
<evidence type="ECO:0000313" key="1">
    <source>
        <dbReference type="EMBL" id="KAG0446480.1"/>
    </source>
</evidence>
<sequence length="64" mass="6622">MMTVVTGSGQSGLFARAIGKREAVVGKGRRMANTTRELKSSSMMAGVTGKAHNGLNSLAIPVCQ</sequence>
<dbReference type="Proteomes" id="UP000636800">
    <property type="component" value="Unassembled WGS sequence"/>
</dbReference>
<keyword evidence="3" id="KW-1185">Reference proteome</keyword>
<dbReference type="AlphaFoldDB" id="A0A835P400"/>
<name>A0A835P400_VANPL</name>
<accession>A0A835P400</accession>
<evidence type="ECO:0000313" key="4">
    <source>
        <dbReference type="Proteomes" id="UP000639772"/>
    </source>
</evidence>
<comment type="caution">
    <text evidence="1">The sequence shown here is derived from an EMBL/GenBank/DDBJ whole genome shotgun (WGS) entry which is preliminary data.</text>
</comment>
<dbReference type="EMBL" id="JADCNL010000574">
    <property type="protein sequence ID" value="KAG0446494.1"/>
    <property type="molecule type" value="Genomic_DNA"/>
</dbReference>
<protein>
    <submittedName>
        <fullName evidence="1">Uncharacterized protein</fullName>
    </submittedName>
</protein>